<protein>
    <recommendedName>
        <fullName evidence="4">Secreted protein</fullName>
    </recommendedName>
</protein>
<gene>
    <name evidence="2" type="ORF">CLUP02_04225</name>
</gene>
<evidence type="ECO:0000256" key="1">
    <source>
        <dbReference type="SAM" id="SignalP"/>
    </source>
</evidence>
<accession>A0A9Q8SKA6</accession>
<evidence type="ECO:0000313" key="2">
    <source>
        <dbReference type="EMBL" id="UQC78748.1"/>
    </source>
</evidence>
<keyword evidence="3" id="KW-1185">Reference proteome</keyword>
<dbReference type="RefSeq" id="XP_049140384.1">
    <property type="nucleotide sequence ID" value="XM_049283241.1"/>
</dbReference>
<sequence length="77" mass="8787">MQLGQLINLILVLAWRNLFLPTTNPTALTESRVGFVELQYLISSVRRIVENYVTKYGGEVSLFLAYHQKGKNLATKF</sequence>
<dbReference type="EMBL" id="CP019474">
    <property type="protein sequence ID" value="UQC78748.1"/>
    <property type="molecule type" value="Genomic_DNA"/>
</dbReference>
<proteinExistence type="predicted"/>
<reference evidence="2" key="1">
    <citation type="journal article" date="2021" name="Mol. Plant Microbe Interact.">
        <title>Complete Genome Sequence of the Plant-Pathogenic Fungus Colletotrichum lupini.</title>
        <authorList>
            <person name="Baroncelli R."/>
            <person name="Pensec F."/>
            <person name="Da Lio D."/>
            <person name="Boufleur T."/>
            <person name="Vicente I."/>
            <person name="Sarrocco S."/>
            <person name="Picot A."/>
            <person name="Baraldi E."/>
            <person name="Sukno S."/>
            <person name="Thon M."/>
            <person name="Le Floch G."/>
        </authorList>
    </citation>
    <scope>NUCLEOTIDE SEQUENCE</scope>
    <source>
        <strain evidence="2">IMI 504893</strain>
    </source>
</reference>
<dbReference type="KEGG" id="clup:CLUP02_04225"/>
<dbReference type="Proteomes" id="UP000830671">
    <property type="component" value="Chromosome 2"/>
</dbReference>
<dbReference type="GeneID" id="73338251"/>
<feature type="signal peptide" evidence="1">
    <location>
        <begin position="1"/>
        <end position="25"/>
    </location>
</feature>
<feature type="chain" id="PRO_5040261937" description="Secreted protein" evidence="1">
    <location>
        <begin position="26"/>
        <end position="77"/>
    </location>
</feature>
<organism evidence="2 3">
    <name type="scientific">Colletotrichum lupini</name>
    <dbReference type="NCBI Taxonomy" id="145971"/>
    <lineage>
        <taxon>Eukaryota</taxon>
        <taxon>Fungi</taxon>
        <taxon>Dikarya</taxon>
        <taxon>Ascomycota</taxon>
        <taxon>Pezizomycotina</taxon>
        <taxon>Sordariomycetes</taxon>
        <taxon>Hypocreomycetidae</taxon>
        <taxon>Glomerellales</taxon>
        <taxon>Glomerellaceae</taxon>
        <taxon>Colletotrichum</taxon>
        <taxon>Colletotrichum acutatum species complex</taxon>
    </lineage>
</organism>
<evidence type="ECO:0008006" key="4">
    <source>
        <dbReference type="Google" id="ProtNLM"/>
    </source>
</evidence>
<keyword evidence="1" id="KW-0732">Signal</keyword>
<name>A0A9Q8SKA6_9PEZI</name>
<evidence type="ECO:0000313" key="3">
    <source>
        <dbReference type="Proteomes" id="UP000830671"/>
    </source>
</evidence>
<dbReference type="AlphaFoldDB" id="A0A9Q8SKA6"/>